<dbReference type="AlphaFoldDB" id="A0A2N5C9K7"/>
<feature type="region of interest" description="Disordered" evidence="1">
    <location>
        <begin position="242"/>
        <end position="266"/>
    </location>
</feature>
<evidence type="ECO:0000313" key="3">
    <source>
        <dbReference type="EMBL" id="PLP98879.1"/>
    </source>
</evidence>
<comment type="caution">
    <text evidence="3">The sequence shown here is derived from an EMBL/GenBank/DDBJ whole genome shotgun (WGS) entry which is preliminary data.</text>
</comment>
<dbReference type="GO" id="GO:0008757">
    <property type="term" value="F:S-adenosylmethionine-dependent methyltransferase activity"/>
    <property type="evidence" value="ECO:0007669"/>
    <property type="project" value="InterPro"/>
</dbReference>
<dbReference type="Gene3D" id="3.40.50.150">
    <property type="entry name" value="Vaccinia Virus protein VP39"/>
    <property type="match status" value="1"/>
</dbReference>
<protein>
    <submittedName>
        <fullName evidence="3">SAM-dependent methyltransferase</fullName>
    </submittedName>
</protein>
<dbReference type="SUPFAM" id="SSF53335">
    <property type="entry name" value="S-adenosyl-L-methionine-dependent methyltransferases"/>
    <property type="match status" value="1"/>
</dbReference>
<keyword evidence="3" id="KW-0489">Methyltransferase</keyword>
<evidence type="ECO:0000313" key="4">
    <source>
        <dbReference type="Proteomes" id="UP000234341"/>
    </source>
</evidence>
<keyword evidence="3" id="KW-0808">Transferase</keyword>
<gene>
    <name evidence="3" type="ORF">CYJ10_19005</name>
</gene>
<dbReference type="OrthoDB" id="6191410at2"/>
<dbReference type="InterPro" id="IPR029063">
    <property type="entry name" value="SAM-dependent_MTases_sf"/>
</dbReference>
<accession>A0A2N5C9K7</accession>
<feature type="compositionally biased region" description="Basic residues" evidence="1">
    <location>
        <begin position="256"/>
        <end position="266"/>
    </location>
</feature>
<name>A0A2N5C9K7_9BURK</name>
<reference evidence="3 4" key="1">
    <citation type="submission" date="2017-12" db="EMBL/GenBank/DDBJ databases">
        <title>Genome sequence of the active heterotrophic nitrifier-denitrifier, Cupriavidus pauculus UM1.</title>
        <authorList>
            <person name="Putonti C."/>
            <person name="Castignetti D."/>
        </authorList>
    </citation>
    <scope>NUCLEOTIDE SEQUENCE [LARGE SCALE GENOMIC DNA]</scope>
    <source>
        <strain evidence="3 4">UM1</strain>
    </source>
</reference>
<evidence type="ECO:0000256" key="1">
    <source>
        <dbReference type="SAM" id="MobiDB-lite"/>
    </source>
</evidence>
<dbReference type="Proteomes" id="UP000234341">
    <property type="component" value="Unassembled WGS sequence"/>
</dbReference>
<dbReference type="Pfam" id="PF08241">
    <property type="entry name" value="Methyltransf_11"/>
    <property type="match status" value="1"/>
</dbReference>
<sequence length="266" mass="30369">MSNRPIIDWEEWLASPPGQYMLRWESQQYDRTVTDIFGYHAVQLGLPHIDTLRENRMPFSALALDGRAGPHGPRETHPDSRQLLCRFDELPFDTQSIDLLTLPHILEFSEDPHEVLREVSRVLMPEGRVVVTCFNPMSLWGARQGLNRLGATPFLPSDAQTIGFVRIKDWLKLLGFEIIRGRFGCYCPPYRTDRWLQRADFMEKAGDRWWPIFGSVYMISAVKRVKNIRLVGPSWKNAKPTLTPVSAPVATPTGTHGKHHKTTPGA</sequence>
<dbReference type="EMBL" id="PJRP01000009">
    <property type="protein sequence ID" value="PLP98879.1"/>
    <property type="molecule type" value="Genomic_DNA"/>
</dbReference>
<dbReference type="STRING" id="82633.GCA_000974605_01666"/>
<organism evidence="3 4">
    <name type="scientific">Cupriavidus pauculus</name>
    <dbReference type="NCBI Taxonomy" id="82633"/>
    <lineage>
        <taxon>Bacteria</taxon>
        <taxon>Pseudomonadati</taxon>
        <taxon>Pseudomonadota</taxon>
        <taxon>Betaproteobacteria</taxon>
        <taxon>Burkholderiales</taxon>
        <taxon>Burkholderiaceae</taxon>
        <taxon>Cupriavidus</taxon>
    </lineage>
</organism>
<proteinExistence type="predicted"/>
<evidence type="ECO:0000259" key="2">
    <source>
        <dbReference type="Pfam" id="PF08241"/>
    </source>
</evidence>
<dbReference type="RefSeq" id="WP_101683028.1">
    <property type="nucleotide sequence ID" value="NZ_PJRP01000009.1"/>
</dbReference>
<feature type="domain" description="Methyltransferase type 11" evidence="2">
    <location>
        <begin position="82"/>
        <end position="131"/>
    </location>
</feature>
<dbReference type="GO" id="GO:0032259">
    <property type="term" value="P:methylation"/>
    <property type="evidence" value="ECO:0007669"/>
    <property type="project" value="UniProtKB-KW"/>
</dbReference>
<dbReference type="InterPro" id="IPR013216">
    <property type="entry name" value="Methyltransf_11"/>
</dbReference>